<name>A0AA36AGW5_OCTVU</name>
<gene>
    <name evidence="1" type="ORF">OCTVUL_1B003096</name>
</gene>
<dbReference type="AlphaFoldDB" id="A0AA36AGW5"/>
<dbReference type="EMBL" id="OX597814">
    <property type="protein sequence ID" value="CAI9715923.1"/>
    <property type="molecule type" value="Genomic_DNA"/>
</dbReference>
<organism evidence="1 2">
    <name type="scientific">Octopus vulgaris</name>
    <name type="common">Common octopus</name>
    <dbReference type="NCBI Taxonomy" id="6645"/>
    <lineage>
        <taxon>Eukaryota</taxon>
        <taxon>Metazoa</taxon>
        <taxon>Spiralia</taxon>
        <taxon>Lophotrochozoa</taxon>
        <taxon>Mollusca</taxon>
        <taxon>Cephalopoda</taxon>
        <taxon>Coleoidea</taxon>
        <taxon>Octopodiformes</taxon>
        <taxon>Octopoda</taxon>
        <taxon>Incirrata</taxon>
        <taxon>Octopodidae</taxon>
        <taxon>Octopus</taxon>
    </lineage>
</organism>
<proteinExistence type="predicted"/>
<keyword evidence="2" id="KW-1185">Reference proteome</keyword>
<reference evidence="1" key="1">
    <citation type="submission" date="2023-08" db="EMBL/GenBank/DDBJ databases">
        <authorList>
            <person name="Alioto T."/>
            <person name="Alioto T."/>
            <person name="Gomez Garrido J."/>
        </authorList>
    </citation>
    <scope>NUCLEOTIDE SEQUENCE</scope>
</reference>
<dbReference type="Proteomes" id="UP001162480">
    <property type="component" value="Chromosome 1"/>
</dbReference>
<sequence length="75" mass="8645">MSAQKALPHKEKTHENKTIELFDFLSADDRLVTGGSFTLEEIAKEVMHNEEPVESEDDKQNKIKLKRIVPYLAVY</sequence>
<protein>
    <submittedName>
        <fullName evidence="1">Uncharacterized protein</fullName>
    </submittedName>
</protein>
<evidence type="ECO:0000313" key="2">
    <source>
        <dbReference type="Proteomes" id="UP001162480"/>
    </source>
</evidence>
<evidence type="ECO:0000313" key="1">
    <source>
        <dbReference type="EMBL" id="CAI9715923.1"/>
    </source>
</evidence>
<accession>A0AA36AGW5</accession>